<reference evidence="2 3" key="3">
    <citation type="journal article" date="2017" name="G3 (Bethesda)">
        <title>Comparative analysis highlights variable genome content of wheat rusts and divergence of the mating loci.</title>
        <authorList>
            <person name="Cuomo C.A."/>
            <person name="Bakkeren G."/>
            <person name="Khalil H.B."/>
            <person name="Panwar V."/>
            <person name="Joly D."/>
            <person name="Linning R."/>
            <person name="Sakthikumar S."/>
            <person name="Song X."/>
            <person name="Adiconis X."/>
            <person name="Fan L."/>
            <person name="Goldberg J.M."/>
            <person name="Levin J.Z."/>
            <person name="Young S."/>
            <person name="Zeng Q."/>
            <person name="Anikster Y."/>
            <person name="Bruce M."/>
            <person name="Wang M."/>
            <person name="Yin C."/>
            <person name="McCallum B."/>
            <person name="Szabo L.J."/>
            <person name="Hulbert S."/>
            <person name="Chen X."/>
            <person name="Fellers J.P."/>
        </authorList>
    </citation>
    <scope>NUCLEOTIDE SEQUENCE</scope>
    <source>
        <strain evidence="2">isolate 1-1 / race 1 (BBBD)</strain>
        <strain evidence="3">Isolate 1-1 / race 1 (BBBD)</strain>
    </source>
</reference>
<evidence type="ECO:0000313" key="1">
    <source>
        <dbReference type="EMBL" id="OAV85217.1"/>
    </source>
</evidence>
<dbReference type="OrthoDB" id="2507671at2759"/>
<feature type="non-terminal residue" evidence="1">
    <location>
        <position position="86"/>
    </location>
</feature>
<dbReference type="EnsemblFungi" id="PTTG_30692-t43_1">
    <property type="protein sequence ID" value="PTTG_30692-t43_1-p1"/>
    <property type="gene ID" value="PTTG_30692"/>
</dbReference>
<accession>A0A180FXR7</accession>
<keyword evidence="3" id="KW-1185">Reference proteome</keyword>
<reference evidence="2" key="4">
    <citation type="submission" date="2025-05" db="UniProtKB">
        <authorList>
            <consortium name="EnsemblFungi"/>
        </authorList>
    </citation>
    <scope>IDENTIFICATION</scope>
    <source>
        <strain evidence="2">isolate 1-1 / race 1 (BBBD)</strain>
    </source>
</reference>
<sequence>MKKLGEAGLKPAAILEAMKKTHPNEKILATVTTIYLCRRKALLESLQGLSPVSHLNKTLVNTDFTTATKVNNDRILKALFFCHAKS</sequence>
<dbReference type="AlphaFoldDB" id="A0A180FXR7"/>
<evidence type="ECO:0000313" key="3">
    <source>
        <dbReference type="Proteomes" id="UP000005240"/>
    </source>
</evidence>
<protein>
    <submittedName>
        <fullName evidence="1 2">Uncharacterized protein</fullName>
    </submittedName>
</protein>
<dbReference type="EMBL" id="ADAS02005920">
    <property type="protein sequence ID" value="OAV85217.1"/>
    <property type="molecule type" value="Genomic_DNA"/>
</dbReference>
<dbReference type="VEuPathDB" id="FungiDB:PTTG_30692"/>
<gene>
    <name evidence="1" type="ORF">PTTG_30692</name>
</gene>
<evidence type="ECO:0000313" key="2">
    <source>
        <dbReference type="EnsemblFungi" id="PTTG_30692-t43_1-p1"/>
    </source>
</evidence>
<name>A0A180FXR7_PUCT1</name>
<dbReference type="Proteomes" id="UP000005240">
    <property type="component" value="Unassembled WGS sequence"/>
</dbReference>
<organism evidence="1">
    <name type="scientific">Puccinia triticina (isolate 1-1 / race 1 (BBBD))</name>
    <name type="common">Brown leaf rust fungus</name>
    <dbReference type="NCBI Taxonomy" id="630390"/>
    <lineage>
        <taxon>Eukaryota</taxon>
        <taxon>Fungi</taxon>
        <taxon>Dikarya</taxon>
        <taxon>Basidiomycota</taxon>
        <taxon>Pucciniomycotina</taxon>
        <taxon>Pucciniomycetes</taxon>
        <taxon>Pucciniales</taxon>
        <taxon>Pucciniaceae</taxon>
        <taxon>Puccinia</taxon>
    </lineage>
</organism>
<reference evidence="1" key="2">
    <citation type="submission" date="2016-05" db="EMBL/GenBank/DDBJ databases">
        <title>Comparative analysis highlights variable genome content of wheat rusts and divergence of the mating loci.</title>
        <authorList>
            <person name="Cuomo C.A."/>
            <person name="Bakkeren G."/>
            <person name="Szabo L."/>
            <person name="Khalil H."/>
            <person name="Joly D."/>
            <person name="Goldberg J."/>
            <person name="Young S."/>
            <person name="Zeng Q."/>
            <person name="Fellers J."/>
        </authorList>
    </citation>
    <scope>NUCLEOTIDE SEQUENCE [LARGE SCALE GENOMIC DNA]</scope>
    <source>
        <strain evidence="1">1-1 BBBD Race 1</strain>
    </source>
</reference>
<proteinExistence type="predicted"/>
<dbReference type="STRING" id="630390.A0A180FXR7"/>
<reference evidence="1" key="1">
    <citation type="submission" date="2009-11" db="EMBL/GenBank/DDBJ databases">
        <authorList>
            <consortium name="The Broad Institute Genome Sequencing Platform"/>
            <person name="Ward D."/>
            <person name="Feldgarden M."/>
            <person name="Earl A."/>
            <person name="Young S.K."/>
            <person name="Zeng Q."/>
            <person name="Koehrsen M."/>
            <person name="Alvarado L."/>
            <person name="Berlin A."/>
            <person name="Bochicchio J."/>
            <person name="Borenstein D."/>
            <person name="Chapman S.B."/>
            <person name="Chen Z."/>
            <person name="Engels R."/>
            <person name="Freedman E."/>
            <person name="Gellesch M."/>
            <person name="Goldberg J."/>
            <person name="Griggs A."/>
            <person name="Gujja S."/>
            <person name="Heilman E."/>
            <person name="Heiman D."/>
            <person name="Hepburn T."/>
            <person name="Howarth C."/>
            <person name="Jen D."/>
            <person name="Larson L."/>
            <person name="Lewis B."/>
            <person name="Mehta T."/>
            <person name="Park D."/>
            <person name="Pearson M."/>
            <person name="Roberts A."/>
            <person name="Saif S."/>
            <person name="Shea T."/>
            <person name="Shenoy N."/>
            <person name="Sisk P."/>
            <person name="Stolte C."/>
            <person name="Sykes S."/>
            <person name="Thomson T."/>
            <person name="Walk T."/>
            <person name="White J."/>
            <person name="Yandava C."/>
            <person name="Izard J."/>
            <person name="Baranova O.V."/>
            <person name="Blanton J.M."/>
            <person name="Tanner A.C."/>
            <person name="Dewhirst F.E."/>
            <person name="Haas B."/>
            <person name="Nusbaum C."/>
            <person name="Birren B."/>
        </authorList>
    </citation>
    <scope>NUCLEOTIDE SEQUENCE [LARGE SCALE GENOMIC DNA]</scope>
    <source>
        <strain evidence="1">1-1 BBBD Race 1</strain>
    </source>
</reference>